<keyword evidence="3" id="KW-1185">Reference proteome</keyword>
<comment type="caution">
    <text evidence="2">The sequence shown here is derived from an EMBL/GenBank/DDBJ whole genome shotgun (WGS) entry which is preliminary data.</text>
</comment>
<dbReference type="AlphaFoldDB" id="G9WFN5"/>
<dbReference type="InterPro" id="IPR050765">
    <property type="entry name" value="Riboflavin_Biosynth_HTPR"/>
</dbReference>
<dbReference type="eggNOG" id="COG0262">
    <property type="taxonomic scope" value="Bacteria"/>
</dbReference>
<dbReference type="PANTHER" id="PTHR38011:SF11">
    <property type="entry name" value="2,5-DIAMINO-6-RIBOSYLAMINO-4(3H)-PYRIMIDINONE 5'-PHOSPHATE REDUCTASE"/>
    <property type="match status" value="1"/>
</dbReference>
<dbReference type="PANTHER" id="PTHR38011">
    <property type="entry name" value="DIHYDROFOLATE REDUCTASE FAMILY PROTEIN (AFU_ORTHOLOGUE AFUA_8G06820)"/>
    <property type="match status" value="1"/>
</dbReference>
<dbReference type="EMBL" id="AFVZ01000001">
    <property type="protein sequence ID" value="EHN59327.1"/>
    <property type="molecule type" value="Genomic_DNA"/>
</dbReference>
<dbReference type="Gene3D" id="3.40.430.10">
    <property type="entry name" value="Dihydrofolate Reductase, subunit A"/>
    <property type="match status" value="1"/>
</dbReference>
<proteinExistence type="predicted"/>
<dbReference type="PATRIC" id="fig|1045004.4.peg.1227"/>
<reference evidence="2 3" key="1">
    <citation type="journal article" date="2012" name="PLoS ONE">
        <title>Functional divergence in the genus oenococcus as predicted by genome sequencing of the newly-described species, Oenococcus kitaharae.</title>
        <authorList>
            <person name="Borneman A.R."/>
            <person name="McCarthy J.M."/>
            <person name="Chambers P.J."/>
            <person name="Bartowsky E.J."/>
        </authorList>
    </citation>
    <scope>NUCLEOTIDE SEQUENCE [LARGE SCALE GENOMIC DNA]</scope>
    <source>
        <strain evidence="3">DSM17330</strain>
    </source>
</reference>
<name>G9WFN5_9LACO</name>
<dbReference type="InterPro" id="IPR024072">
    <property type="entry name" value="DHFR-like_dom_sf"/>
</dbReference>
<dbReference type="Proteomes" id="UP000004959">
    <property type="component" value="Chromosome"/>
</dbReference>
<dbReference type="STRING" id="336988.NT96_07115"/>
<accession>G9WFN5</accession>
<dbReference type="HOGENOM" id="CLU_043966_1_3_9"/>
<dbReference type="Pfam" id="PF01872">
    <property type="entry name" value="RibD_C"/>
    <property type="match status" value="1"/>
</dbReference>
<dbReference type="RefSeq" id="WP_007746183.1">
    <property type="nucleotide sequence ID" value="NZ_CM001398.1"/>
</dbReference>
<dbReference type="InterPro" id="IPR002734">
    <property type="entry name" value="RibDG_C"/>
</dbReference>
<dbReference type="OrthoDB" id="195113at2"/>
<evidence type="ECO:0000313" key="2">
    <source>
        <dbReference type="EMBL" id="EHN59327.1"/>
    </source>
</evidence>
<dbReference type="SUPFAM" id="SSF53597">
    <property type="entry name" value="Dihydrofolate reductase-like"/>
    <property type="match status" value="1"/>
</dbReference>
<dbReference type="GO" id="GO:0008703">
    <property type="term" value="F:5-amino-6-(5-phosphoribosylamino)uracil reductase activity"/>
    <property type="evidence" value="ECO:0007669"/>
    <property type="project" value="InterPro"/>
</dbReference>
<organism evidence="2 3">
    <name type="scientific">Oenococcus kitaharae DSM 17330</name>
    <dbReference type="NCBI Taxonomy" id="1045004"/>
    <lineage>
        <taxon>Bacteria</taxon>
        <taxon>Bacillati</taxon>
        <taxon>Bacillota</taxon>
        <taxon>Bacilli</taxon>
        <taxon>Lactobacillales</taxon>
        <taxon>Lactobacillaceae</taxon>
        <taxon>Oenococcus</taxon>
    </lineage>
</organism>
<protein>
    <submittedName>
        <fullName evidence="2">Dihydrofolate reductase</fullName>
    </submittedName>
</protein>
<sequence length="187" mass="21296">MAKLIYAINESLDGYIEDRQGSLDWSVSDDELFSFWTDFQRSIGTYLYGRRMYDAMVYWENPSGQPFHDPKASQEFSRIWRNAHKTVFSRTLEKASTGNTEIVHAFDADQIRQLKASAAEDLTIGGPDFAGQALKAGLVDDCYFLVNPIILGGGKRALPENHQIQLQLLDLRRFRSGVVMLHYRVAQ</sequence>
<evidence type="ECO:0000313" key="3">
    <source>
        <dbReference type="Proteomes" id="UP000004959"/>
    </source>
</evidence>
<gene>
    <name evidence="2" type="ORF">OKIT_1244</name>
</gene>
<evidence type="ECO:0000259" key="1">
    <source>
        <dbReference type="Pfam" id="PF01872"/>
    </source>
</evidence>
<dbReference type="GO" id="GO:0009231">
    <property type="term" value="P:riboflavin biosynthetic process"/>
    <property type="evidence" value="ECO:0007669"/>
    <property type="project" value="InterPro"/>
</dbReference>
<feature type="domain" description="Bacterial bifunctional deaminase-reductase C-terminal" evidence="1">
    <location>
        <begin position="3"/>
        <end position="179"/>
    </location>
</feature>